<sequence>MEKKYFQIHGIPAILWGSRSNKLYLYIHGQAGRKEEAEAFAHIACHYAWQVLSIDLPEHGERTRETNSFDPWHVVPELLSVMEYIKGRWTHISLFANSIGAWFSILSFENEQLEKSLFVSPILDMKQLISNMMLRANVSETELERERIITTSSGQTLSWEYLLYAQNHPITQWEVPTAILYGEHDELTDHTVVEKFVQHFHCNLTIMKNGEHWFHTSEQLEVLNYWIKTCLRE</sequence>
<accession>A0A8A3S613</accession>
<dbReference type="Gene3D" id="3.40.50.1820">
    <property type="entry name" value="alpha/beta hydrolase"/>
    <property type="match status" value="1"/>
</dbReference>
<keyword evidence="1" id="KW-0378">Hydrolase</keyword>
<dbReference type="InterPro" id="IPR029058">
    <property type="entry name" value="AB_hydrolase_fold"/>
</dbReference>
<evidence type="ECO:0000313" key="2">
    <source>
        <dbReference type="Proteomes" id="UP001042704"/>
    </source>
</evidence>
<proteinExistence type="predicted"/>
<protein>
    <submittedName>
        <fullName evidence="1">Alpha/beta hydrolase</fullName>
    </submittedName>
</protein>
<gene>
    <name evidence="1" type="ORF">RJ40_07185</name>
</gene>
<dbReference type="KEGG" id="maqe:RJ40_07185"/>
<evidence type="ECO:0000313" key="1">
    <source>
        <dbReference type="EMBL" id="QSZ67299.1"/>
    </source>
</evidence>
<keyword evidence="2" id="KW-1185">Reference proteome</keyword>
<reference evidence="1" key="1">
    <citation type="journal article" date="2001" name="Int. J. Syst. Evol. Microbiol.">
        <title>Methanofollis aquaemaris sp. nov., a methanogen isolated from an aquaculture fish pond.</title>
        <authorList>
            <person name="Lai M.C."/>
            <person name="Chen S.C."/>
        </authorList>
    </citation>
    <scope>NUCLEOTIDE SEQUENCE</scope>
    <source>
        <strain evidence="1">N2F9704</strain>
    </source>
</reference>
<dbReference type="GeneID" id="76424135"/>
<dbReference type="GO" id="GO:0016787">
    <property type="term" value="F:hydrolase activity"/>
    <property type="evidence" value="ECO:0007669"/>
    <property type="project" value="UniProtKB-KW"/>
</dbReference>
<dbReference type="Proteomes" id="UP001042704">
    <property type="component" value="Chromosome"/>
</dbReference>
<reference evidence="1" key="2">
    <citation type="submission" date="2019-02" db="EMBL/GenBank/DDBJ databases">
        <authorList>
            <person name="Chen S.-C."/>
            <person name="Chien H.-H."/>
            <person name="Lai M.-C."/>
        </authorList>
    </citation>
    <scope>NUCLEOTIDE SEQUENCE</scope>
    <source>
        <strain evidence="1">N2F9704</strain>
    </source>
</reference>
<dbReference type="RefSeq" id="WP_265580188.1">
    <property type="nucleotide sequence ID" value="NZ_CP036172.1"/>
</dbReference>
<organism evidence="1 2">
    <name type="scientific">Methanofollis aquaemaris</name>
    <dbReference type="NCBI Taxonomy" id="126734"/>
    <lineage>
        <taxon>Archaea</taxon>
        <taxon>Methanobacteriati</taxon>
        <taxon>Methanobacteriota</taxon>
        <taxon>Stenosarchaea group</taxon>
        <taxon>Methanomicrobia</taxon>
        <taxon>Methanomicrobiales</taxon>
        <taxon>Methanomicrobiaceae</taxon>
        <taxon>Methanofollis</taxon>
    </lineage>
</organism>
<name>A0A8A3S613_9EURY</name>
<dbReference type="EMBL" id="CP036172">
    <property type="protein sequence ID" value="QSZ67299.1"/>
    <property type="molecule type" value="Genomic_DNA"/>
</dbReference>
<dbReference type="AlphaFoldDB" id="A0A8A3S613"/>
<dbReference type="SUPFAM" id="SSF53474">
    <property type="entry name" value="alpha/beta-Hydrolases"/>
    <property type="match status" value="1"/>
</dbReference>